<dbReference type="RefSeq" id="XP_033376670.1">
    <property type="nucleotide sequence ID" value="XM_033524113.1"/>
</dbReference>
<proteinExistence type="predicted"/>
<keyword evidence="1" id="KW-0732">Signal</keyword>
<keyword evidence="4" id="KW-1185">Reference proteome</keyword>
<dbReference type="PANTHER" id="PTHR43662">
    <property type="match status" value="1"/>
</dbReference>
<dbReference type="AlphaFoldDB" id="A0A6A5X635"/>
<organism evidence="3 4">
    <name type="scientific">Aaosphaeria arxii CBS 175.79</name>
    <dbReference type="NCBI Taxonomy" id="1450172"/>
    <lineage>
        <taxon>Eukaryota</taxon>
        <taxon>Fungi</taxon>
        <taxon>Dikarya</taxon>
        <taxon>Ascomycota</taxon>
        <taxon>Pezizomycotina</taxon>
        <taxon>Dothideomycetes</taxon>
        <taxon>Pleosporomycetidae</taxon>
        <taxon>Pleosporales</taxon>
        <taxon>Pleosporales incertae sedis</taxon>
        <taxon>Aaosphaeria</taxon>
    </lineage>
</organism>
<feature type="chain" id="PRO_5025623020" description="DUF1996 domain-containing protein" evidence="1">
    <location>
        <begin position="18"/>
        <end position="340"/>
    </location>
</feature>
<feature type="signal peptide" evidence="1">
    <location>
        <begin position="1"/>
        <end position="17"/>
    </location>
</feature>
<evidence type="ECO:0000313" key="3">
    <source>
        <dbReference type="EMBL" id="KAF2008331.1"/>
    </source>
</evidence>
<dbReference type="Pfam" id="PF09362">
    <property type="entry name" value="DUF1996"/>
    <property type="match status" value="1"/>
</dbReference>
<dbReference type="EMBL" id="ML978085">
    <property type="protein sequence ID" value="KAF2008331.1"/>
    <property type="molecule type" value="Genomic_DNA"/>
</dbReference>
<evidence type="ECO:0000313" key="4">
    <source>
        <dbReference type="Proteomes" id="UP000799778"/>
    </source>
</evidence>
<dbReference type="GeneID" id="54281510"/>
<dbReference type="InterPro" id="IPR018535">
    <property type="entry name" value="DUF1996"/>
</dbReference>
<protein>
    <recommendedName>
        <fullName evidence="2">DUF1996 domain-containing protein</fullName>
    </recommendedName>
</protein>
<accession>A0A6A5X635</accession>
<feature type="domain" description="DUF1996" evidence="2">
    <location>
        <begin position="33"/>
        <end position="276"/>
    </location>
</feature>
<sequence>MYLVKLLLTSLLQCTFAFWRLPCYSRLGVYRIDPIVSPGKPSEHAHVLHGANGLHFNASYSDLIKSNCTTCAVRQDMSVYWTPPLMFEYPNKTTEIVPQTNGMTIYYFLFGQKIREFPDGFRMVAGDSKRRTSTIPVTDPPRSLWGFNEKQQDELEQRALGFNCLNYGGAQEGALERHTLPDKAFIDECPDGLRLELMFPSCWDGRVDSFNHKEHLKYPDLLMEGECPDGFMLRVPSLYYETIWDTARFRTSKGRFLLSNGDETGTSYHGDFLNGWKGHTLRDAIHSCTSRSGRIEECSIFHLQAESIADKCDLGVPAELQQENCLGPQIGLCGQIELST</sequence>
<reference evidence="3" key="1">
    <citation type="journal article" date="2020" name="Stud. Mycol.">
        <title>101 Dothideomycetes genomes: a test case for predicting lifestyles and emergence of pathogens.</title>
        <authorList>
            <person name="Haridas S."/>
            <person name="Albert R."/>
            <person name="Binder M."/>
            <person name="Bloem J."/>
            <person name="Labutti K."/>
            <person name="Salamov A."/>
            <person name="Andreopoulos B."/>
            <person name="Baker S."/>
            <person name="Barry K."/>
            <person name="Bills G."/>
            <person name="Bluhm B."/>
            <person name="Cannon C."/>
            <person name="Castanera R."/>
            <person name="Culley D."/>
            <person name="Daum C."/>
            <person name="Ezra D."/>
            <person name="Gonzalez J."/>
            <person name="Henrissat B."/>
            <person name="Kuo A."/>
            <person name="Liang C."/>
            <person name="Lipzen A."/>
            <person name="Lutzoni F."/>
            <person name="Magnuson J."/>
            <person name="Mondo S."/>
            <person name="Nolan M."/>
            <person name="Ohm R."/>
            <person name="Pangilinan J."/>
            <person name="Park H.-J."/>
            <person name="Ramirez L."/>
            <person name="Alfaro M."/>
            <person name="Sun H."/>
            <person name="Tritt A."/>
            <person name="Yoshinaga Y."/>
            <person name="Zwiers L.-H."/>
            <person name="Turgeon B."/>
            <person name="Goodwin S."/>
            <person name="Spatafora J."/>
            <person name="Crous P."/>
            <person name="Grigoriev I."/>
        </authorList>
    </citation>
    <scope>NUCLEOTIDE SEQUENCE</scope>
    <source>
        <strain evidence="3">CBS 175.79</strain>
    </source>
</reference>
<dbReference type="Proteomes" id="UP000799778">
    <property type="component" value="Unassembled WGS sequence"/>
</dbReference>
<evidence type="ECO:0000256" key="1">
    <source>
        <dbReference type="SAM" id="SignalP"/>
    </source>
</evidence>
<dbReference type="PANTHER" id="PTHR43662:SF7">
    <property type="entry name" value="DUF1996 DOMAIN-CONTAINING PROTEIN"/>
    <property type="match status" value="1"/>
</dbReference>
<name>A0A6A5X635_9PLEO</name>
<dbReference type="OrthoDB" id="74764at2759"/>
<evidence type="ECO:0000259" key="2">
    <source>
        <dbReference type="Pfam" id="PF09362"/>
    </source>
</evidence>
<gene>
    <name evidence="3" type="ORF">BU24DRAFT_360606</name>
</gene>